<evidence type="ECO:0000313" key="2">
    <source>
        <dbReference type="Proteomes" id="UP000011081"/>
    </source>
</evidence>
<keyword evidence="2" id="KW-1185">Reference proteome</keyword>
<dbReference type="AlphaFoldDB" id="L2GXJ2"/>
<dbReference type="HOGENOM" id="CLU_2185956_0_0_1"/>
<evidence type="ECO:0000313" key="1">
    <source>
        <dbReference type="EMBL" id="ELA48003.1"/>
    </source>
</evidence>
<dbReference type="EMBL" id="GL877408">
    <property type="protein sequence ID" value="ELA48003.1"/>
    <property type="molecule type" value="Genomic_DNA"/>
</dbReference>
<organism evidence="1 2">
    <name type="scientific">Vavraia culicis (isolate floridensis)</name>
    <name type="common">Microsporidian parasite</name>
    <dbReference type="NCBI Taxonomy" id="948595"/>
    <lineage>
        <taxon>Eukaryota</taxon>
        <taxon>Fungi</taxon>
        <taxon>Fungi incertae sedis</taxon>
        <taxon>Microsporidia</taxon>
        <taxon>Pleistophoridae</taxon>
        <taxon>Vavraia</taxon>
    </lineage>
</organism>
<dbReference type="InParanoid" id="L2GXJ2"/>
<dbReference type="RefSeq" id="XP_008073449.1">
    <property type="nucleotide sequence ID" value="XM_008075258.1"/>
</dbReference>
<dbReference type="Proteomes" id="UP000011081">
    <property type="component" value="Unassembled WGS sequence"/>
</dbReference>
<dbReference type="VEuPathDB" id="MicrosporidiaDB:VCUG_00426"/>
<accession>L2GXJ2</accession>
<dbReference type="GeneID" id="19878313"/>
<sequence length="109" mass="13168">MRKYNAPKMYVKSNSRYKKKTERWHHITRCINQSCNYYTVNTICFAFHANVKSTFWLYSCIPKKTTPNFASAGYRWRRLCLHTCCQMYFNLDIAQEPVVNEVLQIFFLF</sequence>
<reference evidence="2" key="1">
    <citation type="submission" date="2011-03" db="EMBL/GenBank/DDBJ databases">
        <title>The genome sequence of Vavraia culicis strain floridensis.</title>
        <authorList>
            <consortium name="The Broad Institute Genome Sequencing Platform"/>
            <person name="Cuomo C."/>
            <person name="Becnel J."/>
            <person name="Sanscrainte N."/>
            <person name="Young S.K."/>
            <person name="Zeng Q."/>
            <person name="Gargeya S."/>
            <person name="Fitzgerald M."/>
            <person name="Haas B."/>
            <person name="Abouelleil A."/>
            <person name="Alvarado L."/>
            <person name="Arachchi H.M."/>
            <person name="Berlin A."/>
            <person name="Chapman S.B."/>
            <person name="Gearin G."/>
            <person name="Goldberg J."/>
            <person name="Griggs A."/>
            <person name="Gujja S."/>
            <person name="Hansen M."/>
            <person name="Heiman D."/>
            <person name="Howarth C."/>
            <person name="Larimer J."/>
            <person name="Lui A."/>
            <person name="MacDonald P.J.P."/>
            <person name="McCowen C."/>
            <person name="Montmayeur A."/>
            <person name="Murphy C."/>
            <person name="Neiman D."/>
            <person name="Pearson M."/>
            <person name="Priest M."/>
            <person name="Roberts A."/>
            <person name="Saif S."/>
            <person name="Shea T."/>
            <person name="Sisk P."/>
            <person name="Stolte C."/>
            <person name="Sykes S."/>
            <person name="Wortman J."/>
            <person name="Nusbaum C."/>
            <person name="Birren B."/>
        </authorList>
    </citation>
    <scope>NUCLEOTIDE SEQUENCE [LARGE SCALE GENOMIC DNA]</scope>
    <source>
        <strain evidence="2">floridensis</strain>
    </source>
</reference>
<protein>
    <submittedName>
        <fullName evidence="1">Uncharacterized protein</fullName>
    </submittedName>
</protein>
<gene>
    <name evidence="1" type="ORF">VCUG_00426</name>
</gene>
<name>L2GXJ2_VAVCU</name>
<proteinExistence type="predicted"/>